<dbReference type="OrthoDB" id="9777975at2"/>
<dbReference type="RefSeq" id="WP_109360227.1">
    <property type="nucleotide sequence ID" value="NZ_QFRJ01000011.1"/>
</dbReference>
<protein>
    <submittedName>
        <fullName evidence="3">Esterase</fullName>
    </submittedName>
</protein>
<evidence type="ECO:0000259" key="2">
    <source>
        <dbReference type="Pfam" id="PF20434"/>
    </source>
</evidence>
<dbReference type="PANTHER" id="PTHR48081">
    <property type="entry name" value="AB HYDROLASE SUPERFAMILY PROTEIN C4A8.06C"/>
    <property type="match status" value="1"/>
</dbReference>
<dbReference type="PANTHER" id="PTHR48081:SF33">
    <property type="entry name" value="KYNURENINE FORMAMIDASE"/>
    <property type="match status" value="1"/>
</dbReference>
<reference evidence="3 4" key="2">
    <citation type="submission" date="2018-05" db="EMBL/GenBank/DDBJ databases">
        <authorList>
            <person name="Lanie J.A."/>
            <person name="Ng W.-L."/>
            <person name="Kazmierczak K.M."/>
            <person name="Andrzejewski T.M."/>
            <person name="Davidsen T.M."/>
            <person name="Wayne K.J."/>
            <person name="Tettelin H."/>
            <person name="Glass J.I."/>
            <person name="Rusch D."/>
            <person name="Podicherti R."/>
            <person name="Tsui H.-C.T."/>
            <person name="Winkler M.E."/>
        </authorList>
    </citation>
    <scope>NUCLEOTIDE SEQUENCE [LARGE SCALE GENOMIC DNA]</scope>
    <source>
        <strain evidence="3 4">C305</strain>
    </source>
</reference>
<name>A0A2U2XAP1_9FLAO</name>
<evidence type="ECO:0000256" key="1">
    <source>
        <dbReference type="ARBA" id="ARBA00022801"/>
    </source>
</evidence>
<feature type="domain" description="BD-FAE-like" evidence="2">
    <location>
        <begin position="45"/>
        <end position="222"/>
    </location>
</feature>
<keyword evidence="4" id="KW-1185">Reference proteome</keyword>
<dbReference type="InterPro" id="IPR049492">
    <property type="entry name" value="BD-FAE-like_dom"/>
</dbReference>
<evidence type="ECO:0000313" key="3">
    <source>
        <dbReference type="EMBL" id="PWH84820.1"/>
    </source>
</evidence>
<dbReference type="InterPro" id="IPR050300">
    <property type="entry name" value="GDXG_lipolytic_enzyme"/>
</dbReference>
<dbReference type="Pfam" id="PF20434">
    <property type="entry name" value="BD-FAE"/>
    <property type="match status" value="1"/>
</dbReference>
<organism evidence="3 4">
    <name type="scientific">Brumimicrobium oceani</name>
    <dbReference type="NCBI Taxonomy" id="2100725"/>
    <lineage>
        <taxon>Bacteria</taxon>
        <taxon>Pseudomonadati</taxon>
        <taxon>Bacteroidota</taxon>
        <taxon>Flavobacteriia</taxon>
        <taxon>Flavobacteriales</taxon>
        <taxon>Crocinitomicaceae</taxon>
        <taxon>Brumimicrobium</taxon>
    </lineage>
</organism>
<dbReference type="SUPFAM" id="SSF53474">
    <property type="entry name" value="alpha/beta-Hydrolases"/>
    <property type="match status" value="1"/>
</dbReference>
<proteinExistence type="predicted"/>
<dbReference type="Proteomes" id="UP000245370">
    <property type="component" value="Unassembled WGS sequence"/>
</dbReference>
<dbReference type="EMBL" id="QFRJ01000011">
    <property type="protein sequence ID" value="PWH84820.1"/>
    <property type="molecule type" value="Genomic_DNA"/>
</dbReference>
<dbReference type="InterPro" id="IPR029058">
    <property type="entry name" value="AB_hydrolase_fold"/>
</dbReference>
<dbReference type="PROSITE" id="PS51257">
    <property type="entry name" value="PROKAR_LIPOPROTEIN"/>
    <property type="match status" value="1"/>
</dbReference>
<dbReference type="GO" id="GO:0004061">
    <property type="term" value="F:arylformamidase activity"/>
    <property type="evidence" value="ECO:0007669"/>
    <property type="project" value="TreeGrafter"/>
</dbReference>
<dbReference type="Gene3D" id="3.40.50.1820">
    <property type="entry name" value="alpha/beta hydrolase"/>
    <property type="match status" value="1"/>
</dbReference>
<dbReference type="AlphaFoldDB" id="A0A2U2XAP1"/>
<gene>
    <name evidence="3" type="ORF">DIT68_12905</name>
</gene>
<reference evidence="3 4" key="1">
    <citation type="submission" date="2018-05" db="EMBL/GenBank/DDBJ databases">
        <title>Brumimicrobium oceani sp. nov., isolated from coastal sediment.</title>
        <authorList>
            <person name="Kou Y."/>
        </authorList>
    </citation>
    <scope>NUCLEOTIDE SEQUENCE [LARGE SCALE GENOMIC DNA]</scope>
    <source>
        <strain evidence="3 4">C305</strain>
    </source>
</reference>
<evidence type="ECO:0000313" key="4">
    <source>
        <dbReference type="Proteomes" id="UP000245370"/>
    </source>
</evidence>
<sequence>MSIKNLSLLFLFPFLFSCSIIKHKDISYLVEDSKNTVKNEEVPSMNIYQPKIKKGEKSPVLIYVHGGNWNSGKKEYYNYFGKNFARKGVLTVIPGYNLSPAANYDEMTKQIAEAISWVQENSSEYGGDVSRIYLTGHSAGGHLVALATLNPKYGIAEESIAGIILNDAGGLDMHSYLLKNPPTEESNYISTWTENPENWKDASPIYFLSEKSPKFKIYLGKKTYKSIDVSVRKFTVELKEFQPNIKLDMINKRHIPMILQYFWSSSNRYDEILEFMEE</sequence>
<accession>A0A2U2XAP1</accession>
<keyword evidence="1" id="KW-0378">Hydrolase</keyword>
<comment type="caution">
    <text evidence="3">The sequence shown here is derived from an EMBL/GenBank/DDBJ whole genome shotgun (WGS) entry which is preliminary data.</text>
</comment>